<reference evidence="4 5" key="1">
    <citation type="submission" date="2018-11" db="EMBL/GenBank/DDBJ databases">
        <title>Complete genome sequence of Nocardioides baekrokdamisoli strain KCTC 39748.</title>
        <authorList>
            <person name="Kang S.W."/>
            <person name="Lee K.C."/>
            <person name="Kim K.K."/>
            <person name="Kim J.S."/>
            <person name="Kim D.S."/>
            <person name="Ko S.H."/>
            <person name="Yang S.H."/>
            <person name="Shin Y.K."/>
            <person name="Lee J.S."/>
        </authorList>
    </citation>
    <scope>NUCLEOTIDE SEQUENCE [LARGE SCALE GENOMIC DNA]</scope>
    <source>
        <strain evidence="4 5">KCTC 39748</strain>
    </source>
</reference>
<evidence type="ECO:0000259" key="3">
    <source>
        <dbReference type="Pfam" id="PF13539"/>
    </source>
</evidence>
<feature type="chain" id="PRO_5018296906" description="Peptidase M15C domain-containing protein" evidence="2">
    <location>
        <begin position="33"/>
        <end position="385"/>
    </location>
</feature>
<feature type="signal peptide" evidence="2">
    <location>
        <begin position="1"/>
        <end position="32"/>
    </location>
</feature>
<dbReference type="AlphaFoldDB" id="A0A3G9IAW9"/>
<dbReference type="RefSeq" id="WP_125565912.1">
    <property type="nucleotide sequence ID" value="NZ_AP019307.1"/>
</dbReference>
<dbReference type="Proteomes" id="UP000271573">
    <property type="component" value="Chromosome"/>
</dbReference>
<feature type="region of interest" description="Disordered" evidence="1">
    <location>
        <begin position="49"/>
        <end position="69"/>
    </location>
</feature>
<feature type="compositionally biased region" description="Low complexity" evidence="1">
    <location>
        <begin position="49"/>
        <end position="62"/>
    </location>
</feature>
<evidence type="ECO:0000313" key="4">
    <source>
        <dbReference type="EMBL" id="BBH15900.1"/>
    </source>
</evidence>
<gene>
    <name evidence="4" type="ORF">Back2_01870</name>
</gene>
<accession>A0A3G9IAW9</accession>
<dbReference type="OrthoDB" id="9799970at2"/>
<dbReference type="InterPro" id="IPR039561">
    <property type="entry name" value="Peptidase_M15C"/>
</dbReference>
<evidence type="ECO:0000313" key="5">
    <source>
        <dbReference type="Proteomes" id="UP000271573"/>
    </source>
</evidence>
<dbReference type="Pfam" id="PF13539">
    <property type="entry name" value="Peptidase_M15_4"/>
    <property type="match status" value="1"/>
</dbReference>
<dbReference type="GO" id="GO:0008233">
    <property type="term" value="F:peptidase activity"/>
    <property type="evidence" value="ECO:0007669"/>
    <property type="project" value="InterPro"/>
</dbReference>
<name>A0A3G9IAW9_9ACTN</name>
<dbReference type="KEGG" id="nbe:Back2_01870"/>
<dbReference type="EMBL" id="AP019307">
    <property type="protein sequence ID" value="BBH15900.1"/>
    <property type="molecule type" value="Genomic_DNA"/>
</dbReference>
<sequence>MNRIIRSVALLLAADVVLASFATFGSPSPATAAVAPVWTCVVVPASTPTPTPTATDTVSPTPTGTPTPPPALTPLVQIAGEHNEIDETRTLIQVQLKSPGGDCLGGTVVLWEFIGGVWVEFRTLTVPDSGSLSLWISARTTTAWRAYAAPTVARHAAWSPVFTLYNTPPKRAITTPSWLPHPSLKPAQARAVGHGANPIIAPISDTLWARMVKASWHPGCPVGRAALRTLSVNYWGFDGFRHRGLLVIAAWAGRDFVGAFNGLYANSIPLRYVYPVDIFGWSSQTNGANDYASMRADNTSAFNCRWVDGSPGVMSPHSWGGAIDLNTFENPYDSATGWTPTAAWAGVEINPYAWRHTWDTVVSIMRANRFSWTYGTSDPQHFDAH</sequence>
<protein>
    <recommendedName>
        <fullName evidence="3">Peptidase M15C domain-containing protein</fullName>
    </recommendedName>
</protein>
<keyword evidence="2" id="KW-0732">Signal</keyword>
<feature type="domain" description="Peptidase M15C" evidence="3">
    <location>
        <begin position="309"/>
        <end position="383"/>
    </location>
</feature>
<dbReference type="Gene3D" id="3.30.1380.10">
    <property type="match status" value="1"/>
</dbReference>
<dbReference type="InterPro" id="IPR009045">
    <property type="entry name" value="Zn_M74/Hedgehog-like"/>
</dbReference>
<proteinExistence type="predicted"/>
<evidence type="ECO:0000256" key="2">
    <source>
        <dbReference type="SAM" id="SignalP"/>
    </source>
</evidence>
<keyword evidence="5" id="KW-1185">Reference proteome</keyword>
<organism evidence="4 5">
    <name type="scientific">Nocardioides baekrokdamisoli</name>
    <dbReference type="NCBI Taxonomy" id="1804624"/>
    <lineage>
        <taxon>Bacteria</taxon>
        <taxon>Bacillati</taxon>
        <taxon>Actinomycetota</taxon>
        <taxon>Actinomycetes</taxon>
        <taxon>Propionibacteriales</taxon>
        <taxon>Nocardioidaceae</taxon>
        <taxon>Nocardioides</taxon>
    </lineage>
</organism>
<evidence type="ECO:0000256" key="1">
    <source>
        <dbReference type="SAM" id="MobiDB-lite"/>
    </source>
</evidence>
<dbReference type="SUPFAM" id="SSF55166">
    <property type="entry name" value="Hedgehog/DD-peptidase"/>
    <property type="match status" value="1"/>
</dbReference>